<proteinExistence type="predicted"/>
<dbReference type="Proteomes" id="UP001201812">
    <property type="component" value="Unassembled WGS sequence"/>
</dbReference>
<name>A0AAD4MM76_9BILA</name>
<feature type="region of interest" description="Disordered" evidence="1">
    <location>
        <begin position="396"/>
        <end position="419"/>
    </location>
</feature>
<keyword evidence="3" id="KW-1185">Reference proteome</keyword>
<gene>
    <name evidence="2" type="ORF">DdX_17893</name>
</gene>
<evidence type="ECO:0000313" key="2">
    <source>
        <dbReference type="EMBL" id="KAI1698468.1"/>
    </source>
</evidence>
<sequence>MTEPLKFFKVDHTTIYQDGFSYSFYRDLDPPKSSADLQLHQSFHCALRTQEQNCRSRCHVTGNWQMDKKGSKFMLGIVKKADHTHGPEYRDTTPKFRFYKNNDESLHRNGFDYSLYRELDPPKQIADFQWPRTYRCSMSNQENCRARIYTTGQWEVNKRDLQYQLGIFKNCIHSHGLEQNSKEEEKENTGVKRIVTPASSAIRTQDLDKKERIRFYKYKEKCVQYNGFVYCNPAELKAHPQWRRRMYCRRQINGKHTCNGYIWTTGKWEEDDRGREFQIGIVMAGHDHEPFQIAFQGKDNDDETPEAGLKFYKYDQKVHRDGHVYFFFANLKSRPPWKQRMRCSRYSKTAPCKGYIWTTGEWETDSRGRLYQRGIPRGEHCHKAYEQFLNEDDTAFIGNGDPADDKQSLDEDDVVMVED</sequence>
<dbReference type="EMBL" id="JAKKPZ010000217">
    <property type="protein sequence ID" value="KAI1698468.1"/>
    <property type="molecule type" value="Genomic_DNA"/>
</dbReference>
<evidence type="ECO:0000256" key="1">
    <source>
        <dbReference type="SAM" id="MobiDB-lite"/>
    </source>
</evidence>
<evidence type="ECO:0000313" key="3">
    <source>
        <dbReference type="Proteomes" id="UP001201812"/>
    </source>
</evidence>
<organism evidence="2 3">
    <name type="scientific">Ditylenchus destructor</name>
    <dbReference type="NCBI Taxonomy" id="166010"/>
    <lineage>
        <taxon>Eukaryota</taxon>
        <taxon>Metazoa</taxon>
        <taxon>Ecdysozoa</taxon>
        <taxon>Nematoda</taxon>
        <taxon>Chromadorea</taxon>
        <taxon>Rhabditida</taxon>
        <taxon>Tylenchina</taxon>
        <taxon>Tylenchomorpha</taxon>
        <taxon>Sphaerularioidea</taxon>
        <taxon>Anguinidae</taxon>
        <taxon>Anguininae</taxon>
        <taxon>Ditylenchus</taxon>
    </lineage>
</organism>
<feature type="compositionally biased region" description="Acidic residues" evidence="1">
    <location>
        <begin position="410"/>
        <end position="419"/>
    </location>
</feature>
<accession>A0AAD4MM76</accession>
<comment type="caution">
    <text evidence="2">The sequence shown here is derived from an EMBL/GenBank/DDBJ whole genome shotgun (WGS) entry which is preliminary data.</text>
</comment>
<dbReference type="AlphaFoldDB" id="A0AAD4MM76"/>
<protein>
    <submittedName>
        <fullName evidence="2">Uncharacterized protein</fullName>
    </submittedName>
</protein>
<reference evidence="2" key="1">
    <citation type="submission" date="2022-01" db="EMBL/GenBank/DDBJ databases">
        <title>Genome Sequence Resource for Two Populations of Ditylenchus destructor, the Migratory Endoparasitic Phytonematode.</title>
        <authorList>
            <person name="Zhang H."/>
            <person name="Lin R."/>
            <person name="Xie B."/>
        </authorList>
    </citation>
    <scope>NUCLEOTIDE SEQUENCE</scope>
    <source>
        <strain evidence="2">BazhouSP</strain>
    </source>
</reference>